<accession>A0A2M9Z980</accession>
<dbReference type="InterPro" id="IPR006121">
    <property type="entry name" value="HMA_dom"/>
</dbReference>
<proteinExistence type="predicted"/>
<gene>
    <name evidence="3" type="ORF">CH371_15750</name>
</gene>
<dbReference type="InterPro" id="IPR017969">
    <property type="entry name" value="Heavy-metal-associated_CS"/>
</dbReference>
<dbReference type="GO" id="GO:0046872">
    <property type="term" value="F:metal ion binding"/>
    <property type="evidence" value="ECO:0007669"/>
    <property type="project" value="UniProtKB-KW"/>
</dbReference>
<feature type="domain" description="HMA" evidence="2">
    <location>
        <begin position="1"/>
        <end position="62"/>
    </location>
</feature>
<reference evidence="3 4" key="1">
    <citation type="submission" date="2017-07" db="EMBL/GenBank/DDBJ databases">
        <title>Leptospira spp. isolated from tropical soils.</title>
        <authorList>
            <person name="Thibeaux R."/>
            <person name="Iraola G."/>
            <person name="Ferres I."/>
            <person name="Bierque E."/>
            <person name="Girault D."/>
            <person name="Soupe-Gilbert M.-E."/>
            <person name="Picardeau M."/>
            <person name="Goarant C."/>
        </authorList>
    </citation>
    <scope>NUCLEOTIDE SEQUENCE [LARGE SCALE GENOMIC DNA]</scope>
    <source>
        <strain evidence="3 4">FH2-C-A2</strain>
    </source>
</reference>
<dbReference type="Gene3D" id="3.30.70.100">
    <property type="match status" value="1"/>
</dbReference>
<evidence type="ECO:0000313" key="4">
    <source>
        <dbReference type="Proteomes" id="UP000231912"/>
    </source>
</evidence>
<keyword evidence="1" id="KW-0479">Metal-binding</keyword>
<dbReference type="Pfam" id="PF00403">
    <property type="entry name" value="HMA"/>
    <property type="match status" value="1"/>
</dbReference>
<sequence>MYELILEGMTCSHCAKTVEKAVLSAEPSSKPSVDLDTQKVTVDNGDIEKISQAIEDSGYSVVSTRKL</sequence>
<protein>
    <submittedName>
        <fullName evidence="3">Copper chaperone</fullName>
    </submittedName>
</protein>
<dbReference type="EMBL" id="NPDT01000007">
    <property type="protein sequence ID" value="PJZ64954.1"/>
    <property type="molecule type" value="Genomic_DNA"/>
</dbReference>
<organism evidence="3 4">
    <name type="scientific">Leptospira wolffii</name>
    <dbReference type="NCBI Taxonomy" id="409998"/>
    <lineage>
        <taxon>Bacteria</taxon>
        <taxon>Pseudomonadati</taxon>
        <taxon>Spirochaetota</taxon>
        <taxon>Spirochaetia</taxon>
        <taxon>Leptospirales</taxon>
        <taxon>Leptospiraceae</taxon>
        <taxon>Leptospira</taxon>
    </lineage>
</organism>
<dbReference type="CDD" id="cd00371">
    <property type="entry name" value="HMA"/>
    <property type="match status" value="1"/>
</dbReference>
<dbReference type="SUPFAM" id="SSF55008">
    <property type="entry name" value="HMA, heavy metal-associated domain"/>
    <property type="match status" value="1"/>
</dbReference>
<dbReference type="PROSITE" id="PS01047">
    <property type="entry name" value="HMA_1"/>
    <property type="match status" value="1"/>
</dbReference>
<dbReference type="AlphaFoldDB" id="A0A2M9Z980"/>
<dbReference type="PROSITE" id="PS50846">
    <property type="entry name" value="HMA_2"/>
    <property type="match status" value="1"/>
</dbReference>
<dbReference type="RefSeq" id="WP_016545857.1">
    <property type="nucleotide sequence ID" value="NZ_NPDT01000007.1"/>
</dbReference>
<evidence type="ECO:0000259" key="2">
    <source>
        <dbReference type="PROSITE" id="PS50846"/>
    </source>
</evidence>
<name>A0A2M9Z980_9LEPT</name>
<comment type="caution">
    <text evidence="3">The sequence shown here is derived from an EMBL/GenBank/DDBJ whole genome shotgun (WGS) entry which is preliminary data.</text>
</comment>
<dbReference type="Proteomes" id="UP000231912">
    <property type="component" value="Unassembled WGS sequence"/>
</dbReference>
<dbReference type="InterPro" id="IPR036163">
    <property type="entry name" value="HMA_dom_sf"/>
</dbReference>
<evidence type="ECO:0000313" key="3">
    <source>
        <dbReference type="EMBL" id="PJZ64954.1"/>
    </source>
</evidence>
<evidence type="ECO:0000256" key="1">
    <source>
        <dbReference type="ARBA" id="ARBA00022723"/>
    </source>
</evidence>